<dbReference type="PANTHER" id="PTHR43648">
    <property type="entry name" value="ELECTRON TRANSFER FLAVOPROTEIN BETA SUBUNIT LYSINE METHYLTRANSFERASE"/>
    <property type="match status" value="1"/>
</dbReference>
<keyword evidence="5 6" id="KW-0949">S-adenosyl-L-methionine</keyword>
<evidence type="ECO:0000256" key="5">
    <source>
        <dbReference type="ARBA" id="ARBA00022691"/>
    </source>
</evidence>
<evidence type="ECO:0000256" key="1">
    <source>
        <dbReference type="ARBA" id="ARBA00009741"/>
    </source>
</evidence>
<dbReference type="GO" id="GO:0005840">
    <property type="term" value="C:ribosome"/>
    <property type="evidence" value="ECO:0007669"/>
    <property type="project" value="UniProtKB-KW"/>
</dbReference>
<keyword evidence="7" id="KW-0687">Ribonucleoprotein</keyword>
<keyword evidence="3 6" id="KW-0489">Methyltransferase</keyword>
<protein>
    <recommendedName>
        <fullName evidence="6">Ribosomal protein L11 methyltransferase</fullName>
        <shortName evidence="6">L11 Mtase</shortName>
        <ecNumber evidence="6">2.1.1.-</ecNumber>
    </recommendedName>
</protein>
<evidence type="ECO:0000256" key="3">
    <source>
        <dbReference type="ARBA" id="ARBA00022603"/>
    </source>
</evidence>
<feature type="binding site" evidence="6">
    <location>
        <position position="216"/>
    </location>
    <ligand>
        <name>S-adenosyl-L-methionine</name>
        <dbReference type="ChEBI" id="CHEBI:59789"/>
    </ligand>
</feature>
<comment type="caution">
    <text evidence="7">The sequence shown here is derived from an EMBL/GenBank/DDBJ whole genome shotgun (WGS) entry which is preliminary data.</text>
</comment>
<accession>A0A256A456</accession>
<dbReference type="HAMAP" id="MF_00735">
    <property type="entry name" value="Methyltr_PrmA"/>
    <property type="match status" value="1"/>
</dbReference>
<dbReference type="EC" id="2.1.1.-" evidence="6"/>
<evidence type="ECO:0000313" key="8">
    <source>
        <dbReference type="Proteomes" id="UP000216035"/>
    </source>
</evidence>
<proteinExistence type="inferred from homology"/>
<evidence type="ECO:0000313" key="7">
    <source>
        <dbReference type="EMBL" id="OYQ48637.1"/>
    </source>
</evidence>
<dbReference type="GO" id="GO:0008276">
    <property type="term" value="F:protein methyltransferase activity"/>
    <property type="evidence" value="ECO:0007669"/>
    <property type="project" value="UniProtKB-UniRule"/>
</dbReference>
<name>A0A256A456_9FLAO</name>
<sequence length="280" mass="31853">MSQHYFAYHFTIDPVQPGTDIVLASLEALPFESFEETETGLTAYIQENMPGAGADMAYDFLENEFFSVTYRIEKIEQVNWNEEWEKNFEPIDVNGQCYVRAPFHEPKNADFEIVIEPKMSFGTGHHETTFMMIEHLLELSVENQTVLDMGCGTAILAILAAKKSAGKVDAIDNDTWCYENSLENIARNQTPDIRVFLGDASTLETLDVTYDLIIANINRNILLQDLATYVKYLQKGGTILLSGFYKHDIPVMEEKCVSLGLAQQLVKERNHWVAMKYVKL</sequence>
<dbReference type="InterPro" id="IPR004498">
    <property type="entry name" value="Ribosomal_PrmA_MeTrfase"/>
</dbReference>
<comment type="similarity">
    <text evidence="1 6">Belongs to the methyltransferase superfamily. PrmA family.</text>
</comment>
<keyword evidence="4 6" id="KW-0808">Transferase</keyword>
<dbReference type="EMBL" id="NOXX01000121">
    <property type="protein sequence ID" value="OYQ48637.1"/>
    <property type="molecule type" value="Genomic_DNA"/>
</dbReference>
<dbReference type="GO" id="GO:0032259">
    <property type="term" value="P:methylation"/>
    <property type="evidence" value="ECO:0007669"/>
    <property type="project" value="UniProtKB-KW"/>
</dbReference>
<organism evidence="7 8">
    <name type="scientific">Flavobacterium aurantiibacter</name>
    <dbReference type="NCBI Taxonomy" id="2023067"/>
    <lineage>
        <taxon>Bacteria</taxon>
        <taxon>Pseudomonadati</taxon>
        <taxon>Bacteroidota</taxon>
        <taxon>Flavobacteriia</taxon>
        <taxon>Flavobacteriales</taxon>
        <taxon>Flavobacteriaceae</taxon>
        <taxon>Flavobacterium</taxon>
    </lineage>
</organism>
<feature type="binding site" evidence="6">
    <location>
        <position position="150"/>
    </location>
    <ligand>
        <name>S-adenosyl-L-methionine</name>
        <dbReference type="ChEBI" id="CHEBI:59789"/>
    </ligand>
</feature>
<evidence type="ECO:0000256" key="2">
    <source>
        <dbReference type="ARBA" id="ARBA00022490"/>
    </source>
</evidence>
<feature type="binding site" evidence="6">
    <location>
        <position position="129"/>
    </location>
    <ligand>
        <name>S-adenosyl-L-methionine</name>
        <dbReference type="ChEBI" id="CHEBI:59789"/>
    </ligand>
</feature>
<comment type="function">
    <text evidence="6">Methylates ribosomal protein L11.</text>
</comment>
<gene>
    <name evidence="6" type="primary">prmA</name>
    <name evidence="7" type="ORF">CHX27_02070</name>
</gene>
<dbReference type="AlphaFoldDB" id="A0A256A456"/>
<dbReference type="SUPFAM" id="SSF53335">
    <property type="entry name" value="S-adenosyl-L-methionine-dependent methyltransferases"/>
    <property type="match status" value="1"/>
</dbReference>
<comment type="catalytic activity">
    <reaction evidence="6">
        <text>L-lysyl-[protein] + 3 S-adenosyl-L-methionine = N(6),N(6),N(6)-trimethyl-L-lysyl-[protein] + 3 S-adenosyl-L-homocysteine + 3 H(+)</text>
        <dbReference type="Rhea" id="RHEA:54192"/>
        <dbReference type="Rhea" id="RHEA-COMP:9752"/>
        <dbReference type="Rhea" id="RHEA-COMP:13826"/>
        <dbReference type="ChEBI" id="CHEBI:15378"/>
        <dbReference type="ChEBI" id="CHEBI:29969"/>
        <dbReference type="ChEBI" id="CHEBI:57856"/>
        <dbReference type="ChEBI" id="CHEBI:59789"/>
        <dbReference type="ChEBI" id="CHEBI:61961"/>
    </reaction>
</comment>
<dbReference type="OrthoDB" id="9785995at2"/>
<dbReference type="Proteomes" id="UP000216035">
    <property type="component" value="Unassembled WGS sequence"/>
</dbReference>
<keyword evidence="7" id="KW-0689">Ribosomal protein</keyword>
<keyword evidence="2 6" id="KW-0963">Cytoplasm</keyword>
<dbReference type="InterPro" id="IPR050078">
    <property type="entry name" value="Ribosomal_L11_MeTrfase_PrmA"/>
</dbReference>
<dbReference type="NCBIfam" id="NF001785">
    <property type="entry name" value="PRK00517.2-2"/>
    <property type="match status" value="1"/>
</dbReference>
<dbReference type="RefSeq" id="WP_094485115.1">
    <property type="nucleotide sequence ID" value="NZ_NOXX01000121.1"/>
</dbReference>
<evidence type="ECO:0000256" key="6">
    <source>
        <dbReference type="HAMAP-Rule" id="MF_00735"/>
    </source>
</evidence>
<dbReference type="InterPro" id="IPR029063">
    <property type="entry name" value="SAM-dependent_MTases_sf"/>
</dbReference>
<dbReference type="Gene3D" id="3.40.50.150">
    <property type="entry name" value="Vaccinia Virus protein VP39"/>
    <property type="match status" value="1"/>
</dbReference>
<dbReference type="CDD" id="cd02440">
    <property type="entry name" value="AdoMet_MTases"/>
    <property type="match status" value="1"/>
</dbReference>
<keyword evidence="8" id="KW-1185">Reference proteome</keyword>
<dbReference type="PANTHER" id="PTHR43648:SF1">
    <property type="entry name" value="ELECTRON TRANSFER FLAVOPROTEIN BETA SUBUNIT LYSINE METHYLTRANSFERASE"/>
    <property type="match status" value="1"/>
</dbReference>
<dbReference type="Pfam" id="PF06325">
    <property type="entry name" value="PrmA"/>
    <property type="match status" value="1"/>
</dbReference>
<evidence type="ECO:0000256" key="4">
    <source>
        <dbReference type="ARBA" id="ARBA00022679"/>
    </source>
</evidence>
<reference evidence="7 8" key="1">
    <citation type="submission" date="2017-07" db="EMBL/GenBank/DDBJ databases">
        <title>Flavobacterium cyanobacteriorum sp. nov., isolated from cyanobacterial aggregates in a eutrophic lake.</title>
        <authorList>
            <person name="Cai H."/>
        </authorList>
    </citation>
    <scope>NUCLEOTIDE SEQUENCE [LARGE SCALE GENOMIC DNA]</scope>
    <source>
        <strain evidence="7 8">TH167</strain>
    </source>
</reference>
<feature type="binding site" evidence="6">
    <location>
        <position position="172"/>
    </location>
    <ligand>
        <name>S-adenosyl-L-methionine</name>
        <dbReference type="ChEBI" id="CHEBI:59789"/>
    </ligand>
</feature>
<comment type="subcellular location">
    <subcellularLocation>
        <location evidence="6">Cytoplasm</location>
    </subcellularLocation>
</comment>
<dbReference type="GO" id="GO:0005737">
    <property type="term" value="C:cytoplasm"/>
    <property type="evidence" value="ECO:0007669"/>
    <property type="project" value="UniProtKB-SubCell"/>
</dbReference>